<organism evidence="2 3">
    <name type="scientific">Mycobacterium mantenii</name>
    <dbReference type="NCBI Taxonomy" id="560555"/>
    <lineage>
        <taxon>Bacteria</taxon>
        <taxon>Bacillati</taxon>
        <taxon>Actinomycetota</taxon>
        <taxon>Actinomycetes</taxon>
        <taxon>Mycobacteriales</taxon>
        <taxon>Mycobacteriaceae</taxon>
        <taxon>Mycobacterium</taxon>
        <taxon>Mycobacterium avium complex (MAC)</taxon>
    </lineage>
</organism>
<dbReference type="EMBL" id="AP022590">
    <property type="protein sequence ID" value="BBY39522.1"/>
    <property type="molecule type" value="Genomic_DNA"/>
</dbReference>
<evidence type="ECO:0000259" key="1">
    <source>
        <dbReference type="Pfam" id="PF02720"/>
    </source>
</evidence>
<dbReference type="InterPro" id="IPR003615">
    <property type="entry name" value="HNH_nuc"/>
</dbReference>
<dbReference type="Pfam" id="PF02720">
    <property type="entry name" value="DUF222"/>
    <property type="match status" value="1"/>
</dbReference>
<reference evidence="2 3" key="1">
    <citation type="journal article" date="2019" name="Emerg. Microbes Infect.">
        <title>Comprehensive subspecies identification of 175 nontuberculous mycobacteria species based on 7547 genomic profiles.</title>
        <authorList>
            <person name="Matsumoto Y."/>
            <person name="Kinjo T."/>
            <person name="Motooka D."/>
            <person name="Nabeya D."/>
            <person name="Jung N."/>
            <person name="Uechi K."/>
            <person name="Horii T."/>
            <person name="Iida T."/>
            <person name="Fujita J."/>
            <person name="Nakamura S."/>
        </authorList>
    </citation>
    <scope>NUCLEOTIDE SEQUENCE [LARGE SCALE GENOMIC DNA]</scope>
    <source>
        <strain evidence="2 3">JCM 18113</strain>
    </source>
</reference>
<accession>A0ABN6A8X5</accession>
<sequence length="379" mass="40595">MFDALDTDLDRACALTFDALNTQQRLALLDRCEKLRRRIPAVEHPLINAVAREATPAELGGTLPHAIAESTLISRAAASRRIKEAADLGERVGLTGEPVAPMLAATAAAQRDGTLGTGQVAVIRKFHHQLPGWVDGTTRARAEAELVAKGREFRPEQLASLAATLADCLNPDGTYRDEDRARRRGLTLGNQQADGISELRGLLTPEARATLEAVLAKLAAPGMCNPLDETPCVGGAPTQEAIERDPRSASQRNHDGLLAALRGVLASGELAQHNGLPASIIVTTTLQELEAAAGRGLTGGGTILPMSDVIRLARHAHHYLAIFDKGKALALYHAKRLASPGQRIVLYAKDRGCSSPGCTVPGYYCEVHHVTEYSKRHRR</sequence>
<proteinExistence type="predicted"/>
<dbReference type="CDD" id="cd00085">
    <property type="entry name" value="HNHc"/>
    <property type="match status" value="1"/>
</dbReference>
<keyword evidence="3" id="KW-1185">Reference proteome</keyword>
<gene>
    <name evidence="2" type="ORF">MMAN_36560</name>
</gene>
<protein>
    <recommendedName>
        <fullName evidence="1">DUF222 domain-containing protein</fullName>
    </recommendedName>
</protein>
<dbReference type="InterPro" id="IPR003870">
    <property type="entry name" value="DUF222"/>
</dbReference>
<evidence type="ECO:0000313" key="2">
    <source>
        <dbReference type="EMBL" id="BBY39522.1"/>
    </source>
</evidence>
<evidence type="ECO:0000313" key="3">
    <source>
        <dbReference type="Proteomes" id="UP000465812"/>
    </source>
</evidence>
<feature type="domain" description="DUF222" evidence="1">
    <location>
        <begin position="27"/>
        <end position="350"/>
    </location>
</feature>
<dbReference type="Proteomes" id="UP000465812">
    <property type="component" value="Chromosome"/>
</dbReference>
<name>A0ABN6A8X5_MYCNT</name>